<gene>
    <name evidence="1" type="ORF">ZIOFF_006190</name>
</gene>
<dbReference type="AlphaFoldDB" id="A0A8J5IBF5"/>
<dbReference type="PANTHER" id="PTHR36324:SF1">
    <property type="entry name" value="OS09G0460100 PROTEIN"/>
    <property type="match status" value="1"/>
</dbReference>
<dbReference type="PANTHER" id="PTHR36324">
    <property type="entry name" value="OS09G0460100 PROTEIN"/>
    <property type="match status" value="1"/>
</dbReference>
<dbReference type="Proteomes" id="UP000734854">
    <property type="component" value="Unassembled WGS sequence"/>
</dbReference>
<name>A0A8J5IBF5_ZINOF</name>
<evidence type="ECO:0000313" key="2">
    <source>
        <dbReference type="Proteomes" id="UP000734854"/>
    </source>
</evidence>
<keyword evidence="2" id="KW-1185">Reference proteome</keyword>
<proteinExistence type="predicted"/>
<accession>A0A8J5IBF5</accession>
<evidence type="ECO:0000313" key="1">
    <source>
        <dbReference type="EMBL" id="KAG6532350.1"/>
    </source>
</evidence>
<organism evidence="1 2">
    <name type="scientific">Zingiber officinale</name>
    <name type="common">Ginger</name>
    <name type="synonym">Amomum zingiber</name>
    <dbReference type="NCBI Taxonomy" id="94328"/>
    <lineage>
        <taxon>Eukaryota</taxon>
        <taxon>Viridiplantae</taxon>
        <taxon>Streptophyta</taxon>
        <taxon>Embryophyta</taxon>
        <taxon>Tracheophyta</taxon>
        <taxon>Spermatophyta</taxon>
        <taxon>Magnoliopsida</taxon>
        <taxon>Liliopsida</taxon>
        <taxon>Zingiberales</taxon>
        <taxon>Zingiberaceae</taxon>
        <taxon>Zingiber</taxon>
    </lineage>
</organism>
<comment type="caution">
    <text evidence="1">The sequence shown here is derived from an EMBL/GenBank/DDBJ whole genome shotgun (WGS) entry which is preliminary data.</text>
</comment>
<dbReference type="EMBL" id="JACMSC010000002">
    <property type="protein sequence ID" value="KAG6532350.1"/>
    <property type="molecule type" value="Genomic_DNA"/>
</dbReference>
<dbReference type="OrthoDB" id="1930572at2759"/>
<reference evidence="1 2" key="1">
    <citation type="submission" date="2020-08" db="EMBL/GenBank/DDBJ databases">
        <title>Plant Genome Project.</title>
        <authorList>
            <person name="Zhang R.-G."/>
        </authorList>
    </citation>
    <scope>NUCLEOTIDE SEQUENCE [LARGE SCALE GENOMIC DNA]</scope>
    <source>
        <tissue evidence="1">Rhizome</tissue>
    </source>
</reference>
<protein>
    <submittedName>
        <fullName evidence="1">Uncharacterized protein</fullName>
    </submittedName>
</protein>
<sequence length="210" mass="23678">MVPVHQGKSKLSQHPNSLPKLIRNVCAQCHGSCLRSPSTLSSSVDEIFDSDLSHKELIMLELQARAIRAKWRKPQELFTGRLTWAVSPTTGRVCVASTIRDIGNHEEDKEEEEEIGSEAFFSVKSCFSCCSVELGASFCTELKDYEYWGRKLPSIWEEFKGCQGWPFGLCRRAVVVLPPLPDSPSDSWTWHKKNLQATKTPAYTAVRTMN</sequence>